<dbReference type="Gene3D" id="2.160.20.80">
    <property type="entry name" value="E3 ubiquitin-protein ligase SopA"/>
    <property type="match status" value="1"/>
</dbReference>
<dbReference type="InterPro" id="IPR001646">
    <property type="entry name" value="5peptide_repeat"/>
</dbReference>
<dbReference type="PANTHER" id="PTHR14136">
    <property type="entry name" value="BTB_POZ DOMAIN-CONTAINING PROTEIN KCTD9"/>
    <property type="match status" value="1"/>
</dbReference>
<comment type="caution">
    <text evidence="1">The sequence shown here is derived from an EMBL/GenBank/DDBJ whole genome shotgun (WGS) entry which is preliminary data.</text>
</comment>
<dbReference type="AlphaFoldDB" id="A0A6H9YUB8"/>
<dbReference type="PANTHER" id="PTHR14136:SF17">
    <property type="entry name" value="BTB_POZ DOMAIN-CONTAINING PROTEIN KCTD9"/>
    <property type="match status" value="1"/>
</dbReference>
<keyword evidence="2" id="KW-1185">Reference proteome</keyword>
<proteinExistence type="predicted"/>
<accession>A0A6H9YUB8</accession>
<dbReference type="Proteomes" id="UP000468735">
    <property type="component" value="Unassembled WGS sequence"/>
</dbReference>
<reference evidence="1 2" key="1">
    <citation type="submission" date="2019-09" db="EMBL/GenBank/DDBJ databases">
        <title>Actinomadura physcomitrii sp. nov., a novel actinomycete isolated from moss [Physcomitrium sphaericum (Ludw) Fuernr].</title>
        <authorList>
            <person name="Zhuang X."/>
            <person name="Liu C."/>
        </authorList>
    </citation>
    <scope>NUCLEOTIDE SEQUENCE [LARGE SCALE GENOMIC DNA]</scope>
    <source>
        <strain evidence="1 2">HMC1</strain>
    </source>
</reference>
<dbReference type="PROSITE" id="PS51257">
    <property type="entry name" value="PROKAR_LIPOPROTEIN"/>
    <property type="match status" value="1"/>
</dbReference>
<organism evidence="1 2">
    <name type="scientific">Actinomadura rudentiformis</name>
    <dbReference type="NCBI Taxonomy" id="359158"/>
    <lineage>
        <taxon>Bacteria</taxon>
        <taxon>Bacillati</taxon>
        <taxon>Actinomycetota</taxon>
        <taxon>Actinomycetes</taxon>
        <taxon>Streptosporangiales</taxon>
        <taxon>Thermomonosporaceae</taxon>
        <taxon>Actinomadura</taxon>
    </lineage>
</organism>
<name>A0A6H9YUB8_9ACTN</name>
<evidence type="ECO:0008006" key="3">
    <source>
        <dbReference type="Google" id="ProtNLM"/>
    </source>
</evidence>
<sequence>MSCNRRRVYLVSSPAQFLSGCRPVPAVMPGAVNEHEHEPAFVAIAVKGLHASPYVVGRGLINGANLTGADLTGAHLTGANLTSADLTGADLTGADLRTSSSARSSARSAHGAGMWICRCSAMTTSTSSARRMPGVLGTVYDPAKLEEVRSAPG</sequence>
<dbReference type="InterPro" id="IPR051082">
    <property type="entry name" value="Pentapeptide-BTB/POZ_domain"/>
</dbReference>
<dbReference type="Pfam" id="PF00805">
    <property type="entry name" value="Pentapeptide"/>
    <property type="match status" value="1"/>
</dbReference>
<evidence type="ECO:0000313" key="1">
    <source>
        <dbReference type="EMBL" id="KAB2344888.1"/>
    </source>
</evidence>
<evidence type="ECO:0000313" key="2">
    <source>
        <dbReference type="Proteomes" id="UP000468735"/>
    </source>
</evidence>
<dbReference type="SUPFAM" id="SSF141571">
    <property type="entry name" value="Pentapeptide repeat-like"/>
    <property type="match status" value="1"/>
</dbReference>
<gene>
    <name evidence="1" type="ORF">F8566_30325</name>
</gene>
<dbReference type="EMBL" id="WBMT01000015">
    <property type="protein sequence ID" value="KAB2344888.1"/>
    <property type="molecule type" value="Genomic_DNA"/>
</dbReference>
<protein>
    <recommendedName>
        <fullName evidence="3">Pentapeptide repeat-containing protein</fullName>
    </recommendedName>
</protein>